<dbReference type="AlphaFoldDB" id="A0ABD3IVV2"/>
<comment type="caution">
    <text evidence="3">The sequence shown here is derived from an EMBL/GenBank/DDBJ whole genome shotgun (WGS) entry which is preliminary data.</text>
</comment>
<dbReference type="PROSITE" id="PS51354">
    <property type="entry name" value="GLUTAREDOXIN_2"/>
    <property type="match status" value="1"/>
</dbReference>
<feature type="domain" description="Glutaredoxin" evidence="2">
    <location>
        <begin position="100"/>
        <end position="166"/>
    </location>
</feature>
<gene>
    <name evidence="3" type="ORF">ACJRO7_003147</name>
</gene>
<dbReference type="Pfam" id="PF00462">
    <property type="entry name" value="Glutaredoxin"/>
    <property type="match status" value="1"/>
</dbReference>
<reference evidence="3 4" key="1">
    <citation type="submission" date="2024-11" db="EMBL/GenBank/DDBJ databases">
        <title>Chromosome-level genome assembly of Eucalyptus globulus Labill. provides insights into its genome evolution.</title>
        <authorList>
            <person name="Li X."/>
        </authorList>
    </citation>
    <scope>NUCLEOTIDE SEQUENCE [LARGE SCALE GENOMIC DNA]</scope>
    <source>
        <strain evidence="3">CL2024</strain>
        <tissue evidence="3">Fresh tender leaves</tissue>
    </source>
</reference>
<feature type="compositionally biased region" description="Polar residues" evidence="1">
    <location>
        <begin position="1"/>
        <end position="10"/>
    </location>
</feature>
<evidence type="ECO:0000256" key="1">
    <source>
        <dbReference type="SAM" id="MobiDB-lite"/>
    </source>
</evidence>
<evidence type="ECO:0000313" key="4">
    <source>
        <dbReference type="Proteomes" id="UP001634007"/>
    </source>
</evidence>
<dbReference type="Gene3D" id="3.40.30.10">
    <property type="entry name" value="Glutaredoxin"/>
    <property type="match status" value="1"/>
</dbReference>
<proteinExistence type="predicted"/>
<dbReference type="EMBL" id="JBJKBG010000010">
    <property type="protein sequence ID" value="KAL3717964.1"/>
    <property type="molecule type" value="Genomic_DNA"/>
</dbReference>
<protein>
    <recommendedName>
        <fullName evidence="2">Glutaredoxin domain-containing protein</fullName>
    </recommendedName>
</protein>
<name>A0ABD3IVV2_EUCGL</name>
<dbReference type="PANTHER" id="PTHR45669">
    <property type="entry name" value="GLUTAREDOXIN DOMAIN-CONTAINING CYSTEINE-RICH PROTEIN CG12206-RELATED"/>
    <property type="match status" value="1"/>
</dbReference>
<dbReference type="SUPFAM" id="SSF52833">
    <property type="entry name" value="Thioredoxin-like"/>
    <property type="match status" value="1"/>
</dbReference>
<evidence type="ECO:0000313" key="3">
    <source>
        <dbReference type="EMBL" id="KAL3717964.1"/>
    </source>
</evidence>
<dbReference type="InterPro" id="IPR002109">
    <property type="entry name" value="Glutaredoxin"/>
</dbReference>
<dbReference type="InterPro" id="IPR036249">
    <property type="entry name" value="Thioredoxin-like_sf"/>
</dbReference>
<evidence type="ECO:0000259" key="2">
    <source>
        <dbReference type="Pfam" id="PF00462"/>
    </source>
</evidence>
<accession>A0ABD3IVV2</accession>
<keyword evidence="4" id="KW-1185">Reference proteome</keyword>
<dbReference type="Pfam" id="PF23733">
    <property type="entry name" value="GRXCR1-2_C"/>
    <property type="match status" value="1"/>
</dbReference>
<organism evidence="3 4">
    <name type="scientific">Eucalyptus globulus</name>
    <name type="common">Tasmanian blue gum</name>
    <dbReference type="NCBI Taxonomy" id="34317"/>
    <lineage>
        <taxon>Eukaryota</taxon>
        <taxon>Viridiplantae</taxon>
        <taxon>Streptophyta</taxon>
        <taxon>Embryophyta</taxon>
        <taxon>Tracheophyta</taxon>
        <taxon>Spermatophyta</taxon>
        <taxon>Magnoliopsida</taxon>
        <taxon>eudicotyledons</taxon>
        <taxon>Gunneridae</taxon>
        <taxon>Pentapetalae</taxon>
        <taxon>rosids</taxon>
        <taxon>malvids</taxon>
        <taxon>Myrtales</taxon>
        <taxon>Myrtaceae</taxon>
        <taxon>Myrtoideae</taxon>
        <taxon>Eucalypteae</taxon>
        <taxon>Eucalyptus</taxon>
    </lineage>
</organism>
<feature type="compositionally biased region" description="Low complexity" evidence="1">
    <location>
        <begin position="19"/>
        <end position="32"/>
    </location>
</feature>
<sequence length="253" mass="26880">MWPPSWLSSPRTRRIATAPRSPSCRSFSCSSFKDVQSLLSDDQPGSPGSGGSGSAPRSPSVFHRVRVSASVLRAWAHAHRGGGGGGGDAKQPSVPDLTVVLYFTSLRVVRKTFEDCRAVRSILRGFRVRIDERDLSMDASYLGELQGIVGRKKVSLPCVFVGGRLVGGLEEVRQLHESGELKRMIAGLPAAAAAAAGGCDACGGLRFGVCEECSGSHKIYSEKAGFRTCQTCNANGLVRCPSCSSPCLRSFKT</sequence>
<feature type="region of interest" description="Disordered" evidence="1">
    <location>
        <begin position="1"/>
        <end position="60"/>
    </location>
</feature>
<dbReference type="Proteomes" id="UP001634007">
    <property type="component" value="Unassembled WGS sequence"/>
</dbReference>
<dbReference type="PANTHER" id="PTHR45669:SF67">
    <property type="entry name" value="GLUTAREDOXIN DOMAIN-CONTAINING PROTEIN"/>
    <property type="match status" value="1"/>
</dbReference>